<evidence type="ECO:0000313" key="1">
    <source>
        <dbReference type="EMBL" id="PVD27252.1"/>
    </source>
</evidence>
<dbReference type="EMBL" id="PZQS01000007">
    <property type="protein sequence ID" value="PVD27252.1"/>
    <property type="molecule type" value="Genomic_DNA"/>
</dbReference>
<accession>A0A2T7P1F9</accession>
<dbReference type="AlphaFoldDB" id="A0A2T7P1F9"/>
<organism evidence="1 2">
    <name type="scientific">Pomacea canaliculata</name>
    <name type="common">Golden apple snail</name>
    <dbReference type="NCBI Taxonomy" id="400727"/>
    <lineage>
        <taxon>Eukaryota</taxon>
        <taxon>Metazoa</taxon>
        <taxon>Spiralia</taxon>
        <taxon>Lophotrochozoa</taxon>
        <taxon>Mollusca</taxon>
        <taxon>Gastropoda</taxon>
        <taxon>Caenogastropoda</taxon>
        <taxon>Architaenioglossa</taxon>
        <taxon>Ampullarioidea</taxon>
        <taxon>Ampullariidae</taxon>
        <taxon>Pomacea</taxon>
    </lineage>
</organism>
<name>A0A2T7P1F9_POMCA</name>
<keyword evidence="2" id="KW-1185">Reference proteome</keyword>
<sequence length="80" mass="9289">MPKPSKIKVQGSQLSRLNCIFQLHSDWYACADTHTNRLSGQNYEWDRGALMKEHQPWLSLPSKQTSRHNYATYIIGMPLL</sequence>
<protein>
    <submittedName>
        <fullName evidence="1">Uncharacterized protein</fullName>
    </submittedName>
</protein>
<gene>
    <name evidence="1" type="ORF">C0Q70_12407</name>
</gene>
<proteinExistence type="predicted"/>
<dbReference type="Proteomes" id="UP000245119">
    <property type="component" value="Linkage Group LG7"/>
</dbReference>
<reference evidence="1 2" key="1">
    <citation type="submission" date="2018-04" db="EMBL/GenBank/DDBJ databases">
        <title>The genome of golden apple snail Pomacea canaliculata provides insight into stress tolerance and invasive adaptation.</title>
        <authorList>
            <person name="Liu C."/>
            <person name="Liu B."/>
            <person name="Ren Y."/>
            <person name="Zhang Y."/>
            <person name="Wang H."/>
            <person name="Li S."/>
            <person name="Jiang F."/>
            <person name="Yin L."/>
            <person name="Zhang G."/>
            <person name="Qian W."/>
            <person name="Fan W."/>
        </authorList>
    </citation>
    <scope>NUCLEOTIDE SEQUENCE [LARGE SCALE GENOMIC DNA]</scope>
    <source>
        <strain evidence="1">SZHN2017</strain>
        <tissue evidence="1">Muscle</tissue>
    </source>
</reference>
<comment type="caution">
    <text evidence="1">The sequence shown here is derived from an EMBL/GenBank/DDBJ whole genome shotgun (WGS) entry which is preliminary data.</text>
</comment>
<evidence type="ECO:0000313" key="2">
    <source>
        <dbReference type="Proteomes" id="UP000245119"/>
    </source>
</evidence>